<name>A0AAE9LRB8_9GAMM</name>
<evidence type="ECO:0000313" key="3">
    <source>
        <dbReference type="Proteomes" id="UP001056716"/>
    </source>
</evidence>
<feature type="transmembrane region" description="Helical" evidence="1">
    <location>
        <begin position="90"/>
        <end position="108"/>
    </location>
</feature>
<dbReference type="KEGG" id="atz:M5E07_14405"/>
<dbReference type="EMBL" id="CP098732">
    <property type="protein sequence ID" value="USE82951.1"/>
    <property type="molecule type" value="Genomic_DNA"/>
</dbReference>
<keyword evidence="1" id="KW-1133">Transmembrane helix</keyword>
<evidence type="ECO:0000256" key="1">
    <source>
        <dbReference type="SAM" id="Phobius"/>
    </source>
</evidence>
<protein>
    <submittedName>
        <fullName evidence="2">Uncharacterized protein</fullName>
    </submittedName>
</protein>
<feature type="transmembrane region" description="Helical" evidence="1">
    <location>
        <begin position="47"/>
        <end position="69"/>
    </location>
</feature>
<dbReference type="RefSeq" id="WP_252220266.1">
    <property type="nucleotide sequence ID" value="NZ_CP098732.1"/>
</dbReference>
<reference evidence="2" key="1">
    <citation type="submission" date="2022-06" db="EMBL/GenBank/DDBJ databases">
        <title>Isolation, identification and characterization of iprodione-degrading strains in Lhasa, Tibet.</title>
        <authorList>
            <person name="Pan H."/>
        </authorList>
    </citation>
    <scope>NUCLEOTIDE SEQUENCE</scope>
    <source>
        <strain evidence="2">Y-23</strain>
    </source>
</reference>
<organism evidence="2 3">
    <name type="scientific">Acinetobacter tibetensis</name>
    <dbReference type="NCBI Taxonomy" id="2943497"/>
    <lineage>
        <taxon>Bacteria</taxon>
        <taxon>Pseudomonadati</taxon>
        <taxon>Pseudomonadota</taxon>
        <taxon>Gammaproteobacteria</taxon>
        <taxon>Moraxellales</taxon>
        <taxon>Moraxellaceae</taxon>
        <taxon>Acinetobacter</taxon>
    </lineage>
</organism>
<keyword evidence="1" id="KW-0472">Membrane</keyword>
<accession>A0AAE9LRB8</accession>
<keyword evidence="3" id="KW-1185">Reference proteome</keyword>
<dbReference type="Proteomes" id="UP001056716">
    <property type="component" value="Chromosome"/>
</dbReference>
<proteinExistence type="predicted"/>
<keyword evidence="1" id="KW-0812">Transmembrane</keyword>
<dbReference type="AlphaFoldDB" id="A0AAE9LRB8"/>
<feature type="transmembrane region" description="Helical" evidence="1">
    <location>
        <begin position="21"/>
        <end position="41"/>
    </location>
</feature>
<sequence>MKAFVLSDEITQFHWAMLKSVLLILTVLPMMNGAMTLWQHTEGSSQIMIGFLTLSVMSAWVTVCFMSALKATVWQSQSLNSVIEQTIFSAYRYVPMLFLSSLVAYFASQFASMF</sequence>
<gene>
    <name evidence="2" type="ORF">M5E07_14405</name>
</gene>
<evidence type="ECO:0000313" key="2">
    <source>
        <dbReference type="EMBL" id="USE82951.1"/>
    </source>
</evidence>